<accession>A0A4Y9YGQ6</accession>
<sequence>MPSTSSLSPPCPVRPSFLLSCFANHSPVLPDSWLARWQLVVSVAAVFNTVQNYATLKFTRRIYNAVPPHSPVTALQARTFSAWTLTSAVVRIYAAFHIHDKTIYDMALMTYLIAFAHFSSEILIFRTAKMNIGVLSPVLVASSSLIWMISQYDFYVKP</sequence>
<dbReference type="GO" id="GO:0005789">
    <property type="term" value="C:endoplasmic reticulum membrane"/>
    <property type="evidence" value="ECO:0007669"/>
    <property type="project" value="UniProtKB-SubCell"/>
</dbReference>
<keyword evidence="15" id="KW-1185">Reference proteome</keyword>
<keyword evidence="8" id="KW-0756">Sterol biosynthesis</keyword>
<comment type="subcellular location">
    <subcellularLocation>
        <location evidence="1">Endoplasmic reticulum membrane</location>
        <topology evidence="1">Multi-pass membrane protein</topology>
    </subcellularLocation>
</comment>
<evidence type="ECO:0000256" key="8">
    <source>
        <dbReference type="ARBA" id="ARBA00023011"/>
    </source>
</evidence>
<comment type="caution">
    <text evidence="14">The sequence shown here is derived from an EMBL/GenBank/DDBJ whole genome shotgun (WGS) entry which is preliminary data.</text>
</comment>
<keyword evidence="12" id="KW-0753">Steroid metabolism</keyword>
<evidence type="ECO:0000256" key="10">
    <source>
        <dbReference type="ARBA" id="ARBA00023136"/>
    </source>
</evidence>
<gene>
    <name evidence="14" type="ORF">EVG20_g7100</name>
</gene>
<evidence type="ECO:0000256" key="2">
    <source>
        <dbReference type="ARBA" id="ARBA00005377"/>
    </source>
</evidence>
<keyword evidence="7 13" id="KW-1133">Transmembrane helix</keyword>
<feature type="transmembrane region" description="Helical" evidence="13">
    <location>
        <begin position="108"/>
        <end position="125"/>
    </location>
</feature>
<keyword evidence="11" id="KW-1207">Sterol metabolism</keyword>
<dbReference type="EMBL" id="SEOQ01000516">
    <property type="protein sequence ID" value="TFY61312.1"/>
    <property type="molecule type" value="Genomic_DNA"/>
</dbReference>
<evidence type="ECO:0000256" key="5">
    <source>
        <dbReference type="ARBA" id="ARBA00022824"/>
    </source>
</evidence>
<evidence type="ECO:0000256" key="6">
    <source>
        <dbReference type="ARBA" id="ARBA00022955"/>
    </source>
</evidence>
<reference evidence="14 15" key="1">
    <citation type="submission" date="2019-02" db="EMBL/GenBank/DDBJ databases">
        <title>Genome sequencing of the rare red list fungi Dentipellis fragilis.</title>
        <authorList>
            <person name="Buettner E."/>
            <person name="Kellner H."/>
        </authorList>
    </citation>
    <scope>NUCLEOTIDE SEQUENCE [LARGE SCALE GENOMIC DNA]</scope>
    <source>
        <strain evidence="14 15">DSM 105465</strain>
    </source>
</reference>
<dbReference type="Pfam" id="PF03694">
    <property type="entry name" value="Erg28"/>
    <property type="match status" value="1"/>
</dbReference>
<evidence type="ECO:0000256" key="13">
    <source>
        <dbReference type="SAM" id="Phobius"/>
    </source>
</evidence>
<dbReference type="GO" id="GO:0016126">
    <property type="term" value="P:sterol biosynthetic process"/>
    <property type="evidence" value="ECO:0007669"/>
    <property type="project" value="UniProtKB-KW"/>
</dbReference>
<evidence type="ECO:0000256" key="7">
    <source>
        <dbReference type="ARBA" id="ARBA00022989"/>
    </source>
</evidence>
<keyword evidence="9" id="KW-0443">Lipid metabolism</keyword>
<evidence type="ECO:0000256" key="3">
    <source>
        <dbReference type="ARBA" id="ARBA00022516"/>
    </source>
</evidence>
<organism evidence="14 15">
    <name type="scientific">Dentipellis fragilis</name>
    <dbReference type="NCBI Taxonomy" id="205917"/>
    <lineage>
        <taxon>Eukaryota</taxon>
        <taxon>Fungi</taxon>
        <taxon>Dikarya</taxon>
        <taxon>Basidiomycota</taxon>
        <taxon>Agaricomycotina</taxon>
        <taxon>Agaricomycetes</taxon>
        <taxon>Russulales</taxon>
        <taxon>Hericiaceae</taxon>
        <taxon>Dentipellis</taxon>
    </lineage>
</organism>
<dbReference type="InterPro" id="IPR005352">
    <property type="entry name" value="Erg28"/>
</dbReference>
<protein>
    <recommendedName>
        <fullName evidence="16">Ergosterol biosynthesis protein</fullName>
    </recommendedName>
</protein>
<comment type="similarity">
    <text evidence="2">Belongs to the ERG28 family.</text>
</comment>
<evidence type="ECO:0000256" key="4">
    <source>
        <dbReference type="ARBA" id="ARBA00022692"/>
    </source>
</evidence>
<keyword evidence="6" id="KW-0752">Steroid biosynthesis</keyword>
<dbReference type="STRING" id="205917.A0A4Y9YGQ6"/>
<dbReference type="AlphaFoldDB" id="A0A4Y9YGQ6"/>
<keyword evidence="5" id="KW-0256">Endoplasmic reticulum</keyword>
<evidence type="ECO:0000256" key="9">
    <source>
        <dbReference type="ARBA" id="ARBA00023098"/>
    </source>
</evidence>
<feature type="transmembrane region" description="Helical" evidence="13">
    <location>
        <begin position="132"/>
        <end position="150"/>
    </location>
</feature>
<evidence type="ECO:0000313" key="14">
    <source>
        <dbReference type="EMBL" id="TFY61312.1"/>
    </source>
</evidence>
<keyword evidence="3" id="KW-0444">Lipid biosynthesis</keyword>
<evidence type="ECO:0000256" key="1">
    <source>
        <dbReference type="ARBA" id="ARBA00004477"/>
    </source>
</evidence>
<evidence type="ECO:0008006" key="16">
    <source>
        <dbReference type="Google" id="ProtNLM"/>
    </source>
</evidence>
<dbReference type="OrthoDB" id="6485510at2759"/>
<dbReference type="PANTHER" id="PTHR15451">
    <property type="entry name" value="ERGOSTEROL BIOSYNTHETIC PROTEIN 28-RELATED"/>
    <property type="match status" value="1"/>
</dbReference>
<evidence type="ECO:0000313" key="15">
    <source>
        <dbReference type="Proteomes" id="UP000298327"/>
    </source>
</evidence>
<evidence type="ECO:0000256" key="11">
    <source>
        <dbReference type="ARBA" id="ARBA00023166"/>
    </source>
</evidence>
<name>A0A4Y9YGQ6_9AGAM</name>
<dbReference type="GO" id="GO:0030674">
    <property type="term" value="F:protein-macromolecule adaptor activity"/>
    <property type="evidence" value="ECO:0007669"/>
    <property type="project" value="TreeGrafter"/>
</dbReference>
<keyword evidence="10 13" id="KW-0472">Membrane</keyword>
<dbReference type="Proteomes" id="UP000298327">
    <property type="component" value="Unassembled WGS sequence"/>
</dbReference>
<proteinExistence type="inferred from homology"/>
<evidence type="ECO:0000256" key="12">
    <source>
        <dbReference type="ARBA" id="ARBA00023221"/>
    </source>
</evidence>
<dbReference type="PANTHER" id="PTHR15451:SF19">
    <property type="entry name" value="ERGOSTEROL BIOSYNTHETIC PROTEIN 28 HOMOLOG"/>
    <property type="match status" value="1"/>
</dbReference>
<keyword evidence="4 13" id="KW-0812">Transmembrane</keyword>